<organism evidence="2 3">
    <name type="scientific">Enterococcus canis</name>
    <dbReference type="NCBI Taxonomy" id="214095"/>
    <lineage>
        <taxon>Bacteria</taxon>
        <taxon>Bacillati</taxon>
        <taxon>Bacillota</taxon>
        <taxon>Bacilli</taxon>
        <taxon>Lactobacillales</taxon>
        <taxon>Enterococcaceae</taxon>
        <taxon>Enterococcus</taxon>
    </lineage>
</organism>
<feature type="domain" description="NAD(P)-binding" evidence="1">
    <location>
        <begin position="7"/>
        <end position="146"/>
    </location>
</feature>
<dbReference type="AlphaFoldDB" id="A0A1L8RJL8"/>
<dbReference type="InterPro" id="IPR016040">
    <property type="entry name" value="NAD(P)-bd_dom"/>
</dbReference>
<gene>
    <name evidence="2" type="ORF">RU97_GL000171</name>
</gene>
<protein>
    <submittedName>
        <fullName evidence="2">Short-chain dehydrogenase</fullName>
    </submittedName>
</protein>
<evidence type="ECO:0000313" key="2">
    <source>
        <dbReference type="EMBL" id="OJG19938.1"/>
    </source>
</evidence>
<dbReference type="Gene3D" id="3.40.50.720">
    <property type="entry name" value="NAD(P)-binding Rossmann-like Domain"/>
    <property type="match status" value="1"/>
</dbReference>
<evidence type="ECO:0000313" key="3">
    <source>
        <dbReference type="Proteomes" id="UP000181884"/>
    </source>
</evidence>
<accession>A0A1L8RJL8</accession>
<dbReference type="SUPFAM" id="SSF51735">
    <property type="entry name" value="NAD(P)-binding Rossmann-fold domains"/>
    <property type="match status" value="1"/>
</dbReference>
<dbReference type="RefSeq" id="WP_067391601.1">
    <property type="nucleotide sequence ID" value="NZ_JXKH01000001.1"/>
</dbReference>
<sequence length="302" mass="33285">MKFALLGSLGSINRYLIPSLIQAGHEVTIVSTQADRATDIQALGGIPAIGTMTDADFLAETFKGKDAVYLMISGAPSPDLFAAIQQQAEIFKTAIEKSGVSRVVQLSSIGADAGPEAGSLYAYHLLENHLRQLNLPVAFVRPTGFYANWFAHLDTLRAEHAIYANIPMLTSEYWTAPEDIAAIIQPLLEKTPVGHTVHYAMSDYFNGADFIDALAKETGWHDLHYVEITDAQYQENLKAHGVPDPIIQAFLQMNDYQRHPEALYKDLRQHGVTTGKPLAEFIKEYAAILINDETQRANTIVS</sequence>
<reference evidence="2 3" key="1">
    <citation type="submission" date="2014-12" db="EMBL/GenBank/DDBJ databases">
        <title>Draft genome sequences of 29 type strains of Enterococci.</title>
        <authorList>
            <person name="Zhong Z."/>
            <person name="Sun Z."/>
            <person name="Liu W."/>
            <person name="Zhang W."/>
            <person name="Zhang H."/>
        </authorList>
    </citation>
    <scope>NUCLEOTIDE SEQUENCE [LARGE SCALE GENOMIC DNA]</scope>
    <source>
        <strain evidence="2 3">DSM 17029</strain>
    </source>
</reference>
<name>A0A1L8RJL8_9ENTE</name>
<dbReference type="PANTHER" id="PTHR43162:SF1">
    <property type="entry name" value="PRESTALK A DIFFERENTIATION PROTEIN A"/>
    <property type="match status" value="1"/>
</dbReference>
<dbReference type="InterPro" id="IPR051604">
    <property type="entry name" value="Ergot_Alk_Oxidoreductase"/>
</dbReference>
<dbReference type="EMBL" id="JXKH01000001">
    <property type="protein sequence ID" value="OJG19938.1"/>
    <property type="molecule type" value="Genomic_DNA"/>
</dbReference>
<proteinExistence type="predicted"/>
<dbReference type="Gene3D" id="3.90.25.10">
    <property type="entry name" value="UDP-galactose 4-epimerase, domain 1"/>
    <property type="match status" value="1"/>
</dbReference>
<dbReference type="Pfam" id="PF13460">
    <property type="entry name" value="NAD_binding_10"/>
    <property type="match status" value="1"/>
</dbReference>
<keyword evidence="3" id="KW-1185">Reference proteome</keyword>
<dbReference type="PANTHER" id="PTHR43162">
    <property type="match status" value="1"/>
</dbReference>
<comment type="caution">
    <text evidence="2">The sequence shown here is derived from an EMBL/GenBank/DDBJ whole genome shotgun (WGS) entry which is preliminary data.</text>
</comment>
<dbReference type="InterPro" id="IPR036291">
    <property type="entry name" value="NAD(P)-bd_dom_sf"/>
</dbReference>
<dbReference type="Proteomes" id="UP000181884">
    <property type="component" value="Unassembled WGS sequence"/>
</dbReference>
<evidence type="ECO:0000259" key="1">
    <source>
        <dbReference type="Pfam" id="PF13460"/>
    </source>
</evidence>
<dbReference type="STRING" id="214095.RU97_GL000171"/>